<feature type="non-terminal residue" evidence="2">
    <location>
        <position position="1"/>
    </location>
</feature>
<accession>A0A7K9HPH6</accession>
<feature type="region of interest" description="Disordered" evidence="1">
    <location>
        <begin position="1"/>
        <end position="137"/>
    </location>
</feature>
<reference evidence="2 3" key="1">
    <citation type="submission" date="2019-09" db="EMBL/GenBank/DDBJ databases">
        <title>Bird 10,000 Genomes (B10K) Project - Family phase.</title>
        <authorList>
            <person name="Zhang G."/>
        </authorList>
    </citation>
    <scope>NUCLEOTIDE SEQUENCE [LARGE SCALE GENOMIC DNA]</scope>
    <source>
        <strain evidence="2">B10K-DU-001-16</strain>
        <tissue evidence="2">Muscle</tissue>
    </source>
</reference>
<dbReference type="OrthoDB" id="5823771at2759"/>
<keyword evidence="3" id="KW-1185">Reference proteome</keyword>
<name>A0A7K9HPH6_9PICI</name>
<dbReference type="EMBL" id="VWZO01009236">
    <property type="protein sequence ID" value="NXH14960.1"/>
    <property type="molecule type" value="Genomic_DNA"/>
</dbReference>
<proteinExistence type="predicted"/>
<evidence type="ECO:0000313" key="2">
    <source>
        <dbReference type="EMBL" id="NXH14960.1"/>
    </source>
</evidence>
<feature type="compositionally biased region" description="Basic and acidic residues" evidence="1">
    <location>
        <begin position="101"/>
        <end position="112"/>
    </location>
</feature>
<dbReference type="Proteomes" id="UP000534107">
    <property type="component" value="Unassembled WGS sequence"/>
</dbReference>
<sequence length="137" mass="14850">CPWESMDMEQPPGKAQARSPALPKSASKKSQSLESLKAEICPWEAPEVESTDKAEICPWESAAPSAKKEKSSQDKDGLSIVSKKPSTEQDLHQKNGKSTSGKKETGSRDHESICPWESMDMEQPQGKAQAGSPALPK</sequence>
<dbReference type="AlphaFoldDB" id="A0A7K9HPH6"/>
<gene>
    <name evidence="2" type="primary">Gpr179_1</name>
    <name evidence="2" type="ORF">BUCCAP_R15847</name>
</gene>
<feature type="compositionally biased region" description="Low complexity" evidence="1">
    <location>
        <begin position="19"/>
        <end position="33"/>
    </location>
</feature>
<evidence type="ECO:0000256" key="1">
    <source>
        <dbReference type="SAM" id="MobiDB-lite"/>
    </source>
</evidence>
<comment type="caution">
    <text evidence="2">The sequence shown here is derived from an EMBL/GenBank/DDBJ whole genome shotgun (WGS) entry which is preliminary data.</text>
</comment>
<feature type="non-terminal residue" evidence="2">
    <location>
        <position position="137"/>
    </location>
</feature>
<evidence type="ECO:0000313" key="3">
    <source>
        <dbReference type="Proteomes" id="UP000534107"/>
    </source>
</evidence>
<organism evidence="2 3">
    <name type="scientific">Bucco capensis</name>
    <name type="common">collared puffbird</name>
    <dbReference type="NCBI Taxonomy" id="135168"/>
    <lineage>
        <taxon>Eukaryota</taxon>
        <taxon>Metazoa</taxon>
        <taxon>Chordata</taxon>
        <taxon>Craniata</taxon>
        <taxon>Vertebrata</taxon>
        <taxon>Euteleostomi</taxon>
        <taxon>Archelosauria</taxon>
        <taxon>Archosauria</taxon>
        <taxon>Dinosauria</taxon>
        <taxon>Saurischia</taxon>
        <taxon>Theropoda</taxon>
        <taxon>Coelurosauria</taxon>
        <taxon>Aves</taxon>
        <taxon>Neognathae</taxon>
        <taxon>Neoaves</taxon>
        <taxon>Telluraves</taxon>
        <taxon>Coraciimorphae</taxon>
        <taxon>Piciformes</taxon>
        <taxon>Bucconidae</taxon>
        <taxon>Bucco</taxon>
    </lineage>
</organism>
<feature type="compositionally biased region" description="Basic and acidic residues" evidence="1">
    <location>
        <begin position="66"/>
        <end position="77"/>
    </location>
</feature>
<protein>
    <submittedName>
        <fullName evidence="2">GP179 protein</fullName>
    </submittedName>
</protein>